<dbReference type="EMBL" id="WNWM01000002">
    <property type="protein sequence ID" value="MUI13022.1"/>
    <property type="molecule type" value="Genomic_DNA"/>
</dbReference>
<dbReference type="InterPro" id="IPR053158">
    <property type="entry name" value="CapK_Type1_Caps_Biosynth"/>
</dbReference>
<gene>
    <name evidence="1" type="ORF">GJV26_11200</name>
</gene>
<proteinExistence type="predicted"/>
<accession>A0A6I3XIL0</accession>
<name>A0A6I3XIL0_9BURK</name>
<dbReference type="Proteomes" id="UP000431684">
    <property type="component" value="Unassembled WGS sequence"/>
</dbReference>
<keyword evidence="2" id="KW-1185">Reference proteome</keyword>
<evidence type="ECO:0000313" key="2">
    <source>
        <dbReference type="Proteomes" id="UP000431684"/>
    </source>
</evidence>
<dbReference type="Gene3D" id="3.40.50.12780">
    <property type="entry name" value="N-terminal domain of ligase-like"/>
    <property type="match status" value="1"/>
</dbReference>
<dbReference type="PANTHER" id="PTHR36932">
    <property type="entry name" value="CAPSULAR POLYSACCHARIDE BIOSYNTHESIS PROTEIN"/>
    <property type="match status" value="1"/>
</dbReference>
<organism evidence="1 2">
    <name type="scientific">Pseudoduganella dura</name>
    <dbReference type="NCBI Taxonomy" id="321982"/>
    <lineage>
        <taxon>Bacteria</taxon>
        <taxon>Pseudomonadati</taxon>
        <taxon>Pseudomonadota</taxon>
        <taxon>Betaproteobacteria</taxon>
        <taxon>Burkholderiales</taxon>
        <taxon>Oxalobacteraceae</taxon>
        <taxon>Telluria group</taxon>
        <taxon>Pseudoduganella</taxon>
    </lineage>
</organism>
<evidence type="ECO:0000313" key="1">
    <source>
        <dbReference type="EMBL" id="MUI13022.1"/>
    </source>
</evidence>
<dbReference type="InterPro" id="IPR012685">
    <property type="entry name" value="CHP02304_F390_synth-rel"/>
</dbReference>
<dbReference type="RefSeq" id="WP_155708890.1">
    <property type="nucleotide sequence ID" value="NZ_BMWU01000009.1"/>
</dbReference>
<protein>
    <recommendedName>
        <fullName evidence="3">Adenylate synthase</fullName>
    </recommendedName>
</protein>
<dbReference type="OrthoDB" id="5298740at2"/>
<evidence type="ECO:0008006" key="3">
    <source>
        <dbReference type="Google" id="ProtNLM"/>
    </source>
</evidence>
<comment type="caution">
    <text evidence="1">The sequence shown here is derived from an EMBL/GenBank/DDBJ whole genome shotgun (WGS) entry which is preliminary data.</text>
</comment>
<sequence>MTRLAELAIVVFYFLRTRALRFRSREALLAWQQKRVDAFLRRRLPQLPYYRDHIGAALPQLPVMDKPAMLANFAALNNVGIGLDEATATALAAEASRDFRPLIKGVTVGLSSGTQGPRGVFMVARREQLRWAGIMLARVLTGDLLRRLLWGRQPLRVAFFMRANSNLYGTLASRRIDFRFYDLLGGLDAHLAALQAQAPDILVAPARILGRIAALALEGRLQLAPRKVIAVAEVLEPDDRQRIERAFGGPVHQLYQCTEGFLGHTCEHGTLHLNEEFVHVEPEWLDAGRTRFVPIVTDFTRTTQHFIRYRLNDTLRVRATPCPCGSAALALDAVEGRCDDILWLPAADGGELSALYPDMIRHAISIAPRALPDYRIEQHGAALRIGVAGDDGASFDGIVQALQLAAGRQGLTAPVCRPMPFADTAEHIKRRRILCAVRPVLADFVTAEPSHA</sequence>
<dbReference type="PANTHER" id="PTHR36932:SF1">
    <property type="entry name" value="CAPSULAR POLYSACCHARIDE BIOSYNTHESIS PROTEIN"/>
    <property type="match status" value="1"/>
</dbReference>
<dbReference type="NCBIfam" id="TIGR02304">
    <property type="entry name" value="aden_form_hyp"/>
    <property type="match status" value="1"/>
</dbReference>
<reference evidence="1 2" key="1">
    <citation type="submission" date="2019-11" db="EMBL/GenBank/DDBJ databases">
        <title>Draft Genome Sequences of Six Type Strains of the Genus Massilia.</title>
        <authorList>
            <person name="Miess H."/>
            <person name="Frediansyah A."/>
            <person name="Goeker M."/>
            <person name="Gross H."/>
        </authorList>
    </citation>
    <scope>NUCLEOTIDE SEQUENCE [LARGE SCALE GENOMIC DNA]</scope>
    <source>
        <strain evidence="1 2">DSM 17513</strain>
    </source>
</reference>
<dbReference type="AlphaFoldDB" id="A0A6I3XIL0"/>
<dbReference type="InterPro" id="IPR042099">
    <property type="entry name" value="ANL_N_sf"/>
</dbReference>
<dbReference type="SUPFAM" id="SSF56801">
    <property type="entry name" value="Acetyl-CoA synthetase-like"/>
    <property type="match status" value="1"/>
</dbReference>